<comment type="caution">
    <text evidence="12">The sequence shown here is derived from an EMBL/GenBank/DDBJ whole genome shotgun (WGS) entry which is preliminary data.</text>
</comment>
<evidence type="ECO:0000259" key="11">
    <source>
        <dbReference type="PROSITE" id="PS50192"/>
    </source>
</evidence>
<evidence type="ECO:0000313" key="12">
    <source>
        <dbReference type="EMBL" id="KAJ4490151.1"/>
    </source>
</evidence>
<evidence type="ECO:0000256" key="10">
    <source>
        <dbReference type="SAM" id="Phobius"/>
    </source>
</evidence>
<dbReference type="Gene3D" id="1.20.5.110">
    <property type="match status" value="1"/>
</dbReference>
<dbReference type="Gene3D" id="1.20.58.90">
    <property type="match status" value="1"/>
</dbReference>
<keyword evidence="7 10" id="KW-0472">Membrane</keyword>
<feature type="compositionally biased region" description="Polar residues" evidence="9">
    <location>
        <begin position="108"/>
        <end position="130"/>
    </location>
</feature>
<dbReference type="SUPFAM" id="SSF47661">
    <property type="entry name" value="t-snare proteins"/>
    <property type="match status" value="1"/>
</dbReference>
<feature type="region of interest" description="Disordered" evidence="9">
    <location>
        <begin position="104"/>
        <end position="146"/>
    </location>
</feature>
<evidence type="ECO:0000256" key="9">
    <source>
        <dbReference type="SAM" id="MobiDB-lite"/>
    </source>
</evidence>
<dbReference type="EMBL" id="JAOTPV010000001">
    <property type="protein sequence ID" value="KAJ4490151.1"/>
    <property type="molecule type" value="Genomic_DNA"/>
</dbReference>
<dbReference type="CDD" id="cd15851">
    <property type="entry name" value="SNARE_Syntaxin6"/>
    <property type="match status" value="1"/>
</dbReference>
<evidence type="ECO:0000256" key="8">
    <source>
        <dbReference type="ARBA" id="ARBA00037801"/>
    </source>
</evidence>
<organism evidence="12 13">
    <name type="scientific">Lentinula aciculospora</name>
    <dbReference type="NCBI Taxonomy" id="153920"/>
    <lineage>
        <taxon>Eukaryota</taxon>
        <taxon>Fungi</taxon>
        <taxon>Dikarya</taxon>
        <taxon>Basidiomycota</taxon>
        <taxon>Agaricomycotina</taxon>
        <taxon>Agaricomycetes</taxon>
        <taxon>Agaricomycetidae</taxon>
        <taxon>Agaricales</taxon>
        <taxon>Marasmiineae</taxon>
        <taxon>Omphalotaceae</taxon>
        <taxon>Lentinula</taxon>
    </lineage>
</organism>
<sequence>MATDPYHAVQQEIQTSLQTAGQLRASYVRIKNMAREDSEELGWARSELKATLAALEADLEDLEDSVKIVETTGPRMFGLEESEVQERRRYVAYVRKEVENMRAELNTERSASSQNLPSYNPSSRSHSGQDTPRIEPERDPDEDHQDAWAREEQQFMIQEQDRTMESIVGTLSTLAQQAGLMGQEIGEHNEMLDDLETGVDRTDSKLSDAMRKLRKFARESEERGSGWCVVILIVVLMILLLVAILI</sequence>
<evidence type="ECO:0000256" key="4">
    <source>
        <dbReference type="ARBA" id="ARBA00022927"/>
    </source>
</evidence>
<dbReference type="GO" id="GO:0048193">
    <property type="term" value="P:Golgi vesicle transport"/>
    <property type="evidence" value="ECO:0007669"/>
    <property type="project" value="InterPro"/>
</dbReference>
<dbReference type="SUPFAM" id="SSF58038">
    <property type="entry name" value="SNARE fusion complex"/>
    <property type="match status" value="1"/>
</dbReference>
<evidence type="ECO:0000256" key="2">
    <source>
        <dbReference type="ARBA" id="ARBA00022448"/>
    </source>
</evidence>
<keyword evidence="4" id="KW-0653">Protein transport</keyword>
<dbReference type="PANTHER" id="PTHR12791">
    <property type="entry name" value="GOLGI SNARE BET1-RELATED"/>
    <property type="match status" value="1"/>
</dbReference>
<proteinExistence type="inferred from homology"/>
<dbReference type="InterPro" id="IPR010989">
    <property type="entry name" value="SNARE"/>
</dbReference>
<keyword evidence="13" id="KW-1185">Reference proteome</keyword>
<accession>A0A9W9DYP8</accession>
<evidence type="ECO:0000256" key="6">
    <source>
        <dbReference type="ARBA" id="ARBA00023034"/>
    </source>
</evidence>
<dbReference type="GO" id="GO:0016020">
    <property type="term" value="C:membrane"/>
    <property type="evidence" value="ECO:0007669"/>
    <property type="project" value="InterPro"/>
</dbReference>
<dbReference type="AlphaFoldDB" id="A0A9W9DYP8"/>
<dbReference type="OrthoDB" id="546861at2759"/>
<name>A0A9W9DYP8_9AGAR</name>
<dbReference type="InterPro" id="IPR015260">
    <property type="entry name" value="Syntaxin-6/10/61_N"/>
</dbReference>
<comment type="subcellular location">
    <subcellularLocation>
        <location evidence="8">Golgi apparatus</location>
        <location evidence="8">trans-Golgi network membrane</location>
        <topology evidence="8">Single-pass type IV membrane protein</topology>
    </subcellularLocation>
</comment>
<dbReference type="Pfam" id="PF09177">
    <property type="entry name" value="STX6_10_61_N"/>
    <property type="match status" value="1"/>
</dbReference>
<feature type="domain" description="T-SNARE coiled-coil homology" evidence="11">
    <location>
        <begin position="154"/>
        <end position="216"/>
    </location>
</feature>
<feature type="transmembrane region" description="Helical" evidence="10">
    <location>
        <begin position="224"/>
        <end position="245"/>
    </location>
</feature>
<dbReference type="GO" id="GO:0015031">
    <property type="term" value="P:protein transport"/>
    <property type="evidence" value="ECO:0007669"/>
    <property type="project" value="UniProtKB-KW"/>
</dbReference>
<evidence type="ECO:0000256" key="3">
    <source>
        <dbReference type="ARBA" id="ARBA00022692"/>
    </source>
</evidence>
<dbReference type="Proteomes" id="UP001150266">
    <property type="component" value="Unassembled WGS sequence"/>
</dbReference>
<dbReference type="FunFam" id="1.20.58.90:FF:000004">
    <property type="entry name" value="Syntaxin 10"/>
    <property type="match status" value="1"/>
</dbReference>
<keyword evidence="6" id="KW-0333">Golgi apparatus</keyword>
<reference evidence="12" key="1">
    <citation type="submission" date="2022-08" db="EMBL/GenBank/DDBJ databases">
        <title>A Global Phylogenomic Analysis of the Shiitake Genus Lentinula.</title>
        <authorList>
            <consortium name="DOE Joint Genome Institute"/>
            <person name="Sierra-Patev S."/>
            <person name="Min B."/>
            <person name="Naranjo-Ortiz M."/>
            <person name="Looney B."/>
            <person name="Konkel Z."/>
            <person name="Slot J.C."/>
            <person name="Sakamoto Y."/>
            <person name="Steenwyk J.L."/>
            <person name="Rokas A."/>
            <person name="Carro J."/>
            <person name="Camarero S."/>
            <person name="Ferreira P."/>
            <person name="Molpeceres G."/>
            <person name="Ruiz-Duenas F.J."/>
            <person name="Serrano A."/>
            <person name="Henrissat B."/>
            <person name="Drula E."/>
            <person name="Hughes K.W."/>
            <person name="Mata J.L."/>
            <person name="Ishikawa N.K."/>
            <person name="Vargas-Isla R."/>
            <person name="Ushijima S."/>
            <person name="Smith C.A."/>
            <person name="Ahrendt S."/>
            <person name="Andreopoulos W."/>
            <person name="He G."/>
            <person name="Labutti K."/>
            <person name="Lipzen A."/>
            <person name="Ng V."/>
            <person name="Riley R."/>
            <person name="Sandor L."/>
            <person name="Barry K."/>
            <person name="Martinez A.T."/>
            <person name="Xiao Y."/>
            <person name="Gibbons J.G."/>
            <person name="Terashima K."/>
            <person name="Grigoriev I.V."/>
            <person name="Hibbett D.S."/>
        </authorList>
    </citation>
    <scope>NUCLEOTIDE SEQUENCE</scope>
    <source>
        <strain evidence="12">JLM2183</strain>
    </source>
</reference>
<keyword evidence="3 10" id="KW-0812">Transmembrane</keyword>
<dbReference type="Pfam" id="PF05739">
    <property type="entry name" value="SNARE"/>
    <property type="match status" value="1"/>
</dbReference>
<dbReference type="SMART" id="SM00397">
    <property type="entry name" value="t_SNARE"/>
    <property type="match status" value="1"/>
</dbReference>
<comment type="similarity">
    <text evidence="1">Belongs to the syntaxin family.</text>
</comment>
<dbReference type="CDD" id="cd21442">
    <property type="entry name" value="SNARE_NTD_STX6-like"/>
    <property type="match status" value="1"/>
</dbReference>
<evidence type="ECO:0000256" key="1">
    <source>
        <dbReference type="ARBA" id="ARBA00009063"/>
    </source>
</evidence>
<keyword evidence="2" id="KW-0813">Transport</keyword>
<keyword evidence="5 10" id="KW-1133">Transmembrane helix</keyword>
<evidence type="ECO:0000313" key="13">
    <source>
        <dbReference type="Proteomes" id="UP001150266"/>
    </source>
</evidence>
<evidence type="ECO:0000256" key="7">
    <source>
        <dbReference type="ARBA" id="ARBA00023136"/>
    </source>
</evidence>
<dbReference type="PROSITE" id="PS50192">
    <property type="entry name" value="T_SNARE"/>
    <property type="match status" value="1"/>
</dbReference>
<protein>
    <submittedName>
        <fullName evidence="12">Syntaxin 6, N-terminal-domain-containing protein</fullName>
    </submittedName>
</protein>
<gene>
    <name evidence="12" type="ORF">J3R30DRAFT_3321731</name>
</gene>
<dbReference type="GO" id="GO:0005794">
    <property type="term" value="C:Golgi apparatus"/>
    <property type="evidence" value="ECO:0007669"/>
    <property type="project" value="UniProtKB-SubCell"/>
</dbReference>
<dbReference type="InterPro" id="IPR000727">
    <property type="entry name" value="T_SNARE_dom"/>
</dbReference>
<evidence type="ECO:0000256" key="5">
    <source>
        <dbReference type="ARBA" id="ARBA00022989"/>
    </source>
</evidence>